<proteinExistence type="predicted"/>
<comment type="caution">
    <text evidence="2">The sequence shown here is derived from an EMBL/GenBank/DDBJ whole genome shotgun (WGS) entry which is preliminary data.</text>
</comment>
<dbReference type="InterPro" id="IPR016195">
    <property type="entry name" value="Pol/histidinol_Pase-like"/>
</dbReference>
<reference evidence="2" key="1">
    <citation type="journal article" date="2015" name="Nature">
        <title>Complex archaea that bridge the gap between prokaryotes and eukaryotes.</title>
        <authorList>
            <person name="Spang A."/>
            <person name="Saw J.H."/>
            <person name="Jorgensen S.L."/>
            <person name="Zaremba-Niedzwiedzka K."/>
            <person name="Martijn J."/>
            <person name="Lind A.E."/>
            <person name="van Eijk R."/>
            <person name="Schleper C."/>
            <person name="Guy L."/>
            <person name="Ettema T.J."/>
        </authorList>
    </citation>
    <scope>NUCLEOTIDE SEQUENCE</scope>
</reference>
<dbReference type="Pfam" id="PF02811">
    <property type="entry name" value="PHP"/>
    <property type="match status" value="1"/>
</dbReference>
<dbReference type="InterPro" id="IPR052018">
    <property type="entry name" value="PHP_domain"/>
</dbReference>
<evidence type="ECO:0000259" key="1">
    <source>
        <dbReference type="SMART" id="SM00481"/>
    </source>
</evidence>
<dbReference type="PANTHER" id="PTHR42924">
    <property type="entry name" value="EXONUCLEASE"/>
    <property type="match status" value="1"/>
</dbReference>
<organism evidence="2">
    <name type="scientific">marine sediment metagenome</name>
    <dbReference type="NCBI Taxonomy" id="412755"/>
    <lineage>
        <taxon>unclassified sequences</taxon>
        <taxon>metagenomes</taxon>
        <taxon>ecological metagenomes</taxon>
    </lineage>
</organism>
<feature type="domain" description="Polymerase/histidinol phosphatase N-terminal" evidence="1">
    <location>
        <begin position="3"/>
        <end position="68"/>
    </location>
</feature>
<dbReference type="InterPro" id="IPR004013">
    <property type="entry name" value="PHP_dom"/>
</dbReference>
<name>A0A0F9V759_9ZZZZ</name>
<dbReference type="AlphaFoldDB" id="A0A0F9V759"/>
<sequence length="284" mass="30714">MLADLHMHSTASDGALDPAELMRRASAAGVELIALTDHDCVDGLPAAAETARSLGMNWVSGVEMSAQWHGHTLHILGYGFDPLNTHMVEALAQVRDGRWRRAEQISKRLDAKRMPGAYEGAVAAQQLAGGDVDQPPGRPHFADWMVSAGYVSDRGEAFRKWLGAGKLGDIKQHWPTLPEVVQQIRSAGGMAVVAHPWHYGLTRSKLRVLLREFAAAGGRGIEVANGKQAVDQVAYLGKLCVEFGFLASCGSDFHTPDSPWTGLGKMTALPPDCQPVWDDRLFAS</sequence>
<evidence type="ECO:0000313" key="2">
    <source>
        <dbReference type="EMBL" id="KKN95552.1"/>
    </source>
</evidence>
<dbReference type="Gene3D" id="3.20.20.140">
    <property type="entry name" value="Metal-dependent hydrolases"/>
    <property type="match status" value="1"/>
</dbReference>
<dbReference type="GO" id="GO:0035312">
    <property type="term" value="F:5'-3' DNA exonuclease activity"/>
    <property type="evidence" value="ECO:0007669"/>
    <property type="project" value="TreeGrafter"/>
</dbReference>
<protein>
    <recommendedName>
        <fullName evidence="1">Polymerase/histidinol phosphatase N-terminal domain-containing protein</fullName>
    </recommendedName>
</protein>
<dbReference type="InterPro" id="IPR003141">
    <property type="entry name" value="Pol/His_phosphatase_N"/>
</dbReference>
<dbReference type="CDD" id="cd07438">
    <property type="entry name" value="PHP_HisPPase_AMP"/>
    <property type="match status" value="1"/>
</dbReference>
<dbReference type="SMART" id="SM00481">
    <property type="entry name" value="POLIIIAc"/>
    <property type="match status" value="1"/>
</dbReference>
<dbReference type="GO" id="GO:0004534">
    <property type="term" value="F:5'-3' RNA exonuclease activity"/>
    <property type="evidence" value="ECO:0007669"/>
    <property type="project" value="TreeGrafter"/>
</dbReference>
<dbReference type="EMBL" id="LAZR01000070">
    <property type="protein sequence ID" value="KKN95552.1"/>
    <property type="molecule type" value="Genomic_DNA"/>
</dbReference>
<accession>A0A0F9V759</accession>
<gene>
    <name evidence="2" type="ORF">LCGC14_0177970</name>
</gene>
<dbReference type="PANTHER" id="PTHR42924:SF3">
    <property type="entry name" value="POLYMERASE_HISTIDINOL PHOSPHATASE N-TERMINAL DOMAIN-CONTAINING PROTEIN"/>
    <property type="match status" value="1"/>
</dbReference>
<dbReference type="SUPFAM" id="SSF89550">
    <property type="entry name" value="PHP domain-like"/>
    <property type="match status" value="1"/>
</dbReference>
<dbReference type="Gene3D" id="1.10.150.650">
    <property type="match status" value="1"/>
</dbReference>